<dbReference type="GO" id="GO:0008483">
    <property type="term" value="F:transaminase activity"/>
    <property type="evidence" value="ECO:0007669"/>
    <property type="project" value="UniProtKB-KW"/>
</dbReference>
<gene>
    <name evidence="4" type="ORF">Sant_P0197</name>
</gene>
<dbReference type="HOGENOM" id="CLU_016922_1_5_6"/>
<dbReference type="RefSeq" id="WP_025424371.1">
    <property type="nucleotide sequence ID" value="NZ_CP006570.1"/>
</dbReference>
<dbReference type="PANTHER" id="PTHR43713:SF3">
    <property type="entry name" value="GLUTAMATE-1-SEMIALDEHYDE 2,1-AMINOMUTASE 1, CHLOROPLASTIC-RELATED"/>
    <property type="match status" value="1"/>
</dbReference>
<evidence type="ECO:0000256" key="1">
    <source>
        <dbReference type="ARBA" id="ARBA00001933"/>
    </source>
</evidence>
<accession>W0I3A6</accession>
<evidence type="ECO:0000313" key="4">
    <source>
        <dbReference type="EMBL" id="AHF79242.1"/>
    </source>
</evidence>
<keyword evidence="4" id="KW-0032">Aminotransferase</keyword>
<dbReference type="InterPro" id="IPR015421">
    <property type="entry name" value="PyrdxlP-dep_Trfase_major"/>
</dbReference>
<dbReference type="OrthoDB" id="9801052at2"/>
<comment type="cofactor">
    <cofactor evidence="1">
        <name>pyridoxal 5'-phosphate</name>
        <dbReference type="ChEBI" id="CHEBI:597326"/>
    </cofactor>
</comment>
<dbReference type="KEGG" id="sod:Sant_P0197"/>
<evidence type="ECO:0000256" key="3">
    <source>
        <dbReference type="RuleBase" id="RU003560"/>
    </source>
</evidence>
<proteinExistence type="inferred from homology"/>
<evidence type="ECO:0000256" key="2">
    <source>
        <dbReference type="ARBA" id="ARBA00022898"/>
    </source>
</evidence>
<dbReference type="Gene3D" id="3.90.1150.10">
    <property type="entry name" value="Aspartate Aminotransferase, domain 1"/>
    <property type="match status" value="1"/>
</dbReference>
<dbReference type="Pfam" id="PF00202">
    <property type="entry name" value="Aminotran_3"/>
    <property type="match status" value="1"/>
</dbReference>
<name>W0I3A6_9GAMM</name>
<dbReference type="InterPro" id="IPR015422">
    <property type="entry name" value="PyrdxlP-dep_Trfase_small"/>
</dbReference>
<evidence type="ECO:0000313" key="5">
    <source>
        <dbReference type="Proteomes" id="UP000019028"/>
    </source>
</evidence>
<dbReference type="PANTHER" id="PTHR43713">
    <property type="entry name" value="GLUTAMATE-1-SEMIALDEHYDE 2,1-AMINOMUTASE"/>
    <property type="match status" value="1"/>
</dbReference>
<dbReference type="AlphaFoldDB" id="W0I3A6"/>
<dbReference type="Proteomes" id="UP000019028">
    <property type="component" value="Plasmid pHS1"/>
</dbReference>
<keyword evidence="5" id="KW-1185">Reference proteome</keyword>
<dbReference type="SUPFAM" id="SSF53383">
    <property type="entry name" value="PLP-dependent transferases"/>
    <property type="match status" value="1"/>
</dbReference>
<sequence length="406" mass="43422">MKHLVGGISSAGRALPEFNGQPLMIARAQGAYLWDVQGNAWLDTALGFGATLLGHNPAAVVDAVSQTLGKMMMPAFSHTLEEEAARTLTQFTGELQKVIFVNSGSEAVHLACRAARACTGKRKIVKFAAGYDGWFEPVAFGNAGSLDAQMNGQRPERDGTLLLKYNDIADVDALFAQQQDIAAVVIEPVMANAGCIEPAEGYLAYLVEQAHRYGAKVILDEVLMGFRLHCGLTGHLFGIDADYATVGKAIGNGSVVAALIGKPEAMAVFEQGKASHAGTYNGNPPVCAAVISTLTALQSADYTALLERGDRLRAQVCQQVTGPLSSSGYGTVFTFWPHASAPHGYDDALAKVDRLWTRQLHFQLRTRQVLMMPPAFGRFYLSFSHDEGTVDRLATACIESINAGQA</sequence>
<comment type="similarity">
    <text evidence="3">Belongs to the class-III pyridoxal-phosphate-dependent aminotransferase family.</text>
</comment>
<dbReference type="GO" id="GO:0030170">
    <property type="term" value="F:pyridoxal phosphate binding"/>
    <property type="evidence" value="ECO:0007669"/>
    <property type="project" value="InterPro"/>
</dbReference>
<dbReference type="InterPro" id="IPR005814">
    <property type="entry name" value="Aminotrans_3"/>
</dbReference>
<dbReference type="InterPro" id="IPR015424">
    <property type="entry name" value="PyrdxlP-dep_Trfase"/>
</dbReference>
<dbReference type="PATRIC" id="fig|1239307.3.peg.4735"/>
<dbReference type="Gene3D" id="3.40.640.10">
    <property type="entry name" value="Type I PLP-dependent aspartate aminotransferase-like (Major domain)"/>
    <property type="match status" value="1"/>
</dbReference>
<keyword evidence="4" id="KW-0614">Plasmid</keyword>
<reference evidence="4 5" key="1">
    <citation type="journal article" date="2014" name="Genome Biol. Evol.">
        <title>Genome degeneration and adaptation in a nascent stage of symbiosis.</title>
        <authorList>
            <person name="Oakeson K.F."/>
            <person name="Gil R."/>
            <person name="Clayton A.L."/>
            <person name="Dunn D.M."/>
            <person name="von Niederhausern A.C."/>
            <person name="Hamil C."/>
            <person name="Aoyagi A."/>
            <person name="Duval B."/>
            <person name="Baca A."/>
            <person name="Silva F.J."/>
            <person name="Vallier A."/>
            <person name="Jackson D.G."/>
            <person name="Latorre A."/>
            <person name="Weiss R.B."/>
            <person name="Heddi A."/>
            <person name="Moya A."/>
            <person name="Dale C."/>
        </authorList>
    </citation>
    <scope>NUCLEOTIDE SEQUENCE [LARGE SCALE GENOMIC DNA]</scope>
    <source>
        <strain evidence="4 5">HS1</strain>
        <plasmid evidence="5">Plasmid pHS1</plasmid>
    </source>
</reference>
<protein>
    <submittedName>
        <fullName evidence="4">Glutamate-1-semialdehyde aminotransferase</fullName>
    </submittedName>
</protein>
<keyword evidence="2 3" id="KW-0663">Pyridoxal phosphate</keyword>
<dbReference type="EMBL" id="CP006570">
    <property type="protein sequence ID" value="AHF79242.1"/>
    <property type="molecule type" value="Genomic_DNA"/>
</dbReference>
<geneLocation type="plasmid" evidence="4 5">
    <name>pHS1</name>
</geneLocation>
<organism evidence="4 5">
    <name type="scientific">Sodalis praecaptivus</name>
    <dbReference type="NCBI Taxonomy" id="1239307"/>
    <lineage>
        <taxon>Bacteria</taxon>
        <taxon>Pseudomonadati</taxon>
        <taxon>Pseudomonadota</taxon>
        <taxon>Gammaproteobacteria</taxon>
        <taxon>Enterobacterales</taxon>
        <taxon>Bruguierivoracaceae</taxon>
        <taxon>Sodalis</taxon>
    </lineage>
</organism>
<keyword evidence="4" id="KW-0808">Transferase</keyword>